<dbReference type="InterPro" id="IPR003960">
    <property type="entry name" value="ATPase_AAA_CS"/>
</dbReference>
<dbReference type="FunFam" id="3.40.50.300:FF:000012">
    <property type="entry name" value="Transitional endoplasmic reticulum ATPase"/>
    <property type="match status" value="1"/>
</dbReference>
<dbReference type="SUPFAM" id="SSF54585">
    <property type="entry name" value="Cdc48 domain 2-like"/>
    <property type="match status" value="1"/>
</dbReference>
<evidence type="ECO:0000313" key="9">
    <source>
        <dbReference type="EMBL" id="MBK1706840.1"/>
    </source>
</evidence>
<name>A0AAJ0U8R6_9GAMM</name>
<dbReference type="PANTHER" id="PTHR23077">
    <property type="entry name" value="AAA-FAMILY ATPASE"/>
    <property type="match status" value="1"/>
</dbReference>
<dbReference type="InterPro" id="IPR029067">
    <property type="entry name" value="CDC48_domain_2-like_sf"/>
</dbReference>
<dbReference type="InterPro" id="IPR003959">
    <property type="entry name" value="ATPase_AAA_core"/>
</dbReference>
<evidence type="ECO:0000256" key="4">
    <source>
        <dbReference type="ARBA" id="ARBA00022840"/>
    </source>
</evidence>
<dbReference type="Pfam" id="PF17862">
    <property type="entry name" value="AAA_lid_3"/>
    <property type="match status" value="2"/>
</dbReference>
<dbReference type="InterPro" id="IPR050168">
    <property type="entry name" value="AAA_ATPase_domain"/>
</dbReference>
<dbReference type="AlphaFoldDB" id="A0AAJ0U8R6"/>
<dbReference type="PANTHER" id="PTHR23077:SF171">
    <property type="entry name" value="NUCLEAR VALOSIN-CONTAINING PROTEIN-LIKE"/>
    <property type="match status" value="1"/>
</dbReference>
<evidence type="ECO:0000259" key="8">
    <source>
        <dbReference type="SMART" id="SM01073"/>
    </source>
</evidence>
<keyword evidence="4 5" id="KW-0067">ATP-binding</keyword>
<reference evidence="9" key="1">
    <citation type="submission" date="2017-08" db="EMBL/GenBank/DDBJ databases">
        <authorList>
            <person name="Imhoff J.F."/>
            <person name="Rahn T."/>
            <person name="Kuenzel S."/>
            <person name="Neulinger S.C."/>
        </authorList>
    </citation>
    <scope>NUCLEOTIDE SEQUENCE</scope>
    <source>
        <strain evidence="9">DSM 11080</strain>
    </source>
</reference>
<dbReference type="InterPro" id="IPR003338">
    <property type="entry name" value="CDC4_N-term_subdom"/>
</dbReference>
<gene>
    <name evidence="9" type="ORF">CKO40_20425</name>
</gene>
<dbReference type="SMART" id="SM01073">
    <property type="entry name" value="CDC48_N"/>
    <property type="match status" value="1"/>
</dbReference>
<evidence type="ECO:0000259" key="6">
    <source>
        <dbReference type="SMART" id="SM00382"/>
    </source>
</evidence>
<dbReference type="InterPro" id="IPR003593">
    <property type="entry name" value="AAA+_ATPase"/>
</dbReference>
<protein>
    <submittedName>
        <fullName evidence="9">AAA family ATPase</fullName>
    </submittedName>
</protein>
<dbReference type="SMART" id="SM00382">
    <property type="entry name" value="AAA"/>
    <property type="match status" value="2"/>
</dbReference>
<dbReference type="Pfam" id="PF02359">
    <property type="entry name" value="CDC48_N"/>
    <property type="match status" value="1"/>
</dbReference>
<dbReference type="GO" id="GO:0016887">
    <property type="term" value="F:ATP hydrolysis activity"/>
    <property type="evidence" value="ECO:0007669"/>
    <property type="project" value="InterPro"/>
</dbReference>
<proteinExistence type="inferred from homology"/>
<dbReference type="SMART" id="SM01072">
    <property type="entry name" value="CDC48_2"/>
    <property type="match status" value="1"/>
</dbReference>
<dbReference type="Pfam" id="PF02933">
    <property type="entry name" value="CDC48_2"/>
    <property type="match status" value="1"/>
</dbReference>
<dbReference type="PROSITE" id="PS00674">
    <property type="entry name" value="AAA"/>
    <property type="match status" value="1"/>
</dbReference>
<keyword evidence="2" id="KW-0677">Repeat</keyword>
<dbReference type="FunFam" id="1.10.8.60:FF:000057">
    <property type="entry name" value="AAA family ATPase, CDC48 subfamily"/>
    <property type="match status" value="1"/>
</dbReference>
<dbReference type="Gene3D" id="3.40.50.300">
    <property type="entry name" value="P-loop containing nucleotide triphosphate hydrolases"/>
    <property type="match status" value="2"/>
</dbReference>
<dbReference type="NCBIfam" id="TIGR01243">
    <property type="entry name" value="CDC48"/>
    <property type="match status" value="1"/>
</dbReference>
<evidence type="ECO:0000256" key="5">
    <source>
        <dbReference type="RuleBase" id="RU003651"/>
    </source>
</evidence>
<dbReference type="GO" id="GO:0005737">
    <property type="term" value="C:cytoplasm"/>
    <property type="evidence" value="ECO:0007669"/>
    <property type="project" value="UniProtKB-ARBA"/>
</dbReference>
<feature type="domain" description="AAA+ ATPase" evidence="6">
    <location>
        <begin position="211"/>
        <end position="347"/>
    </location>
</feature>
<comment type="similarity">
    <text evidence="1">Belongs to the AAA ATPase family. CDC48 subfamily.</text>
</comment>
<dbReference type="Gene3D" id="3.10.330.10">
    <property type="match status" value="1"/>
</dbReference>
<reference evidence="9" key="2">
    <citation type="journal article" date="2020" name="Microorganisms">
        <title>Osmotic Adaptation and Compatible Solute Biosynthesis of Phototrophic Bacteria as Revealed from Genome Analyses.</title>
        <authorList>
            <person name="Imhoff J.F."/>
            <person name="Rahn T."/>
            <person name="Kunzel S."/>
            <person name="Keller A."/>
            <person name="Neulinger S.C."/>
        </authorList>
    </citation>
    <scope>NUCLEOTIDE SEQUENCE</scope>
    <source>
        <strain evidence="9">DSM 11080</strain>
    </source>
</reference>
<accession>A0AAJ0U8R6</accession>
<dbReference type="RefSeq" id="WP_200348314.1">
    <property type="nucleotide sequence ID" value="NZ_NRSJ01000053.1"/>
</dbReference>
<dbReference type="SUPFAM" id="SSF52540">
    <property type="entry name" value="P-loop containing nucleoside triphosphate hydrolases"/>
    <property type="match status" value="2"/>
</dbReference>
<dbReference type="SUPFAM" id="SSF50692">
    <property type="entry name" value="ADC-like"/>
    <property type="match status" value="1"/>
</dbReference>
<comment type="caution">
    <text evidence="9">The sequence shown here is derived from an EMBL/GenBank/DDBJ whole genome shotgun (WGS) entry which is preliminary data.</text>
</comment>
<dbReference type="InterPro" id="IPR009010">
    <property type="entry name" value="Asp_de-COase-like_dom_sf"/>
</dbReference>
<evidence type="ECO:0000256" key="3">
    <source>
        <dbReference type="ARBA" id="ARBA00022741"/>
    </source>
</evidence>
<sequence>MRDPLKLRVAEALAKDVGRGYARLDPADIGRLGLELGEVVCIKGSASSVAKVMPAYPDMRGQHLIQLDGITRKNAGVAMDEQALVEAVPWQAARRVVLIPTTVTPGKRDLDYIGSLLDGLPVVKGDLVRASLFGSRSADFSVADCDPRGAVVINPTTSLVIGKRSEDAATPTTTLTYEDVGGLRNQVHRIREMIELPLRHPQIFERLGIDAPKGVLLHGPPGCGKTLIARIIAQESDANFFSVSGPEVVHKFYGESEAHLRKIFEEAARKGPSIIFMDEIDAIAPRRDKVVGDVEKRIVAQLLALMDGLTRRQNLIVIAATNLPNAIDPALRRPGRFDRELGIPIPDRDGRLEILEIHSRGMPLDDDVALPQLAEITHGFVGADLEALCREAAMSTLRRVLPDIGLSLDEMPIDRLAGATVGMDDFITALREVEPSAIRELFVEVPDVGWKDVGGLDAIRQRLVEAVQWPLSYPALFEQAGVRPPKGLLLAGPPGVGKTMIAKAIANESGVNVIAVKGPELMSRFVGESEAGVRELFQKARQAAPCIIFLDEVDAVVPARGAGATDSHVAERVLSQFLAELDGLEELKGVFVLGATNRADLIDAAMLRPGRFDEVVEIPLPNEADRRAILDVHLRDKPGSELVNIDQLAAGTAGASGADLAALCNRAALRAIRRAVAEDSGDPGAVTDVRLETDDIECATAEVLGDLAHRPRQLC</sequence>
<evidence type="ECO:0000259" key="7">
    <source>
        <dbReference type="SMART" id="SM01072"/>
    </source>
</evidence>
<evidence type="ECO:0000256" key="2">
    <source>
        <dbReference type="ARBA" id="ARBA00022737"/>
    </source>
</evidence>
<dbReference type="GO" id="GO:0005524">
    <property type="term" value="F:ATP binding"/>
    <property type="evidence" value="ECO:0007669"/>
    <property type="project" value="UniProtKB-KW"/>
</dbReference>
<evidence type="ECO:0000313" key="10">
    <source>
        <dbReference type="Proteomes" id="UP001296776"/>
    </source>
</evidence>
<dbReference type="EMBL" id="NRSJ01000053">
    <property type="protein sequence ID" value="MBK1706840.1"/>
    <property type="molecule type" value="Genomic_DNA"/>
</dbReference>
<dbReference type="Gene3D" id="1.10.8.60">
    <property type="match status" value="2"/>
</dbReference>
<dbReference type="InterPro" id="IPR027417">
    <property type="entry name" value="P-loop_NTPase"/>
</dbReference>
<dbReference type="FunFam" id="3.40.50.300:FF:000018">
    <property type="entry name" value="Cell division control 48"/>
    <property type="match status" value="1"/>
</dbReference>
<feature type="domain" description="CDC48" evidence="7">
    <location>
        <begin position="105"/>
        <end position="168"/>
    </location>
</feature>
<keyword evidence="10" id="KW-1185">Reference proteome</keyword>
<dbReference type="Proteomes" id="UP001296776">
    <property type="component" value="Unassembled WGS sequence"/>
</dbReference>
<dbReference type="InterPro" id="IPR005938">
    <property type="entry name" value="AAA_ATPase_CDC48"/>
</dbReference>
<dbReference type="Pfam" id="PF00004">
    <property type="entry name" value="AAA"/>
    <property type="match status" value="2"/>
</dbReference>
<evidence type="ECO:0000256" key="1">
    <source>
        <dbReference type="ARBA" id="ARBA00009833"/>
    </source>
</evidence>
<keyword evidence="3 5" id="KW-0547">Nucleotide-binding</keyword>
<dbReference type="InterPro" id="IPR004201">
    <property type="entry name" value="Cdc48_dom2"/>
</dbReference>
<organism evidence="9 10">
    <name type="scientific">Halochromatium glycolicum</name>
    <dbReference type="NCBI Taxonomy" id="85075"/>
    <lineage>
        <taxon>Bacteria</taxon>
        <taxon>Pseudomonadati</taxon>
        <taxon>Pseudomonadota</taxon>
        <taxon>Gammaproteobacteria</taxon>
        <taxon>Chromatiales</taxon>
        <taxon>Chromatiaceae</taxon>
        <taxon>Halochromatium</taxon>
    </lineage>
</organism>
<dbReference type="FunFam" id="2.40.40.20:FF:000007">
    <property type="entry name" value="AAA family ATPase"/>
    <property type="match status" value="1"/>
</dbReference>
<feature type="domain" description="AAA+ ATPase" evidence="6">
    <location>
        <begin position="484"/>
        <end position="622"/>
    </location>
</feature>
<dbReference type="InterPro" id="IPR041569">
    <property type="entry name" value="AAA_lid_3"/>
</dbReference>
<dbReference type="Gene3D" id="2.40.40.20">
    <property type="match status" value="1"/>
</dbReference>
<feature type="domain" description="CDC48 N-terminal subdomain" evidence="8">
    <location>
        <begin position="6"/>
        <end position="90"/>
    </location>
</feature>